<dbReference type="AlphaFoldDB" id="A0A2V1JSP0"/>
<dbReference type="Proteomes" id="UP000245288">
    <property type="component" value="Unassembled WGS sequence"/>
</dbReference>
<evidence type="ECO:0000313" key="2">
    <source>
        <dbReference type="Proteomes" id="UP000245288"/>
    </source>
</evidence>
<keyword evidence="2" id="KW-1185">Reference proteome</keyword>
<gene>
    <name evidence="1" type="ORF">LG34_11305</name>
</gene>
<dbReference type="Pfam" id="PF20190">
    <property type="entry name" value="DUF6553"/>
    <property type="match status" value="1"/>
</dbReference>
<reference evidence="1 2" key="1">
    <citation type="submission" date="2014-09" db="EMBL/GenBank/DDBJ databases">
        <title>Butyrate-producing bacteria isolated from human gut.</title>
        <authorList>
            <person name="Zhang Q."/>
            <person name="Zhao L."/>
        </authorList>
    </citation>
    <scope>NUCLEOTIDE SEQUENCE [LARGE SCALE GENOMIC DNA]</scope>
    <source>
        <strain evidence="1 2">21</strain>
    </source>
</reference>
<name>A0A2V1JSP0_EUBRA</name>
<organism evidence="1 2">
    <name type="scientific">Eubacterium ramulus</name>
    <dbReference type="NCBI Taxonomy" id="39490"/>
    <lineage>
        <taxon>Bacteria</taxon>
        <taxon>Bacillati</taxon>
        <taxon>Bacillota</taxon>
        <taxon>Clostridia</taxon>
        <taxon>Eubacteriales</taxon>
        <taxon>Eubacteriaceae</taxon>
        <taxon>Eubacterium</taxon>
    </lineage>
</organism>
<accession>A0A2V1JSP0</accession>
<evidence type="ECO:0000313" key="1">
    <source>
        <dbReference type="EMBL" id="PWE86281.1"/>
    </source>
</evidence>
<proteinExistence type="predicted"/>
<protein>
    <submittedName>
        <fullName evidence="1">Uncharacterized protein</fullName>
    </submittedName>
</protein>
<dbReference type="EMBL" id="JRFU01000121">
    <property type="protein sequence ID" value="PWE86281.1"/>
    <property type="molecule type" value="Genomic_DNA"/>
</dbReference>
<comment type="caution">
    <text evidence="1">The sequence shown here is derived from an EMBL/GenBank/DDBJ whole genome shotgun (WGS) entry which is preliminary data.</text>
</comment>
<sequence length="203" mass="23690">MEGENAHMLFQEDRTPIVPKGKKNHGEWPENYFAEFDPAARKAILDKQRNEEVDETLECLEKLFALRYKQDKKGNYADQFLGQFLQLRITAENLDAMFSERKNRKTVRQCLEQLQLHAGSEIPEELIYQEMCQLTGLYIYSCSKDVNYTSMIWGFGKKSDEKISEKINLDLERIGEAIPKYLSMEEECSVLKAAILDTKKQYL</sequence>
<dbReference type="InterPro" id="IPR046683">
    <property type="entry name" value="DUF6553"/>
</dbReference>